<dbReference type="Proteomes" id="UP000183567">
    <property type="component" value="Unassembled WGS sequence"/>
</dbReference>
<evidence type="ECO:0000313" key="3">
    <source>
        <dbReference type="Proteomes" id="UP000183567"/>
    </source>
</evidence>
<feature type="region of interest" description="Disordered" evidence="1">
    <location>
        <begin position="1"/>
        <end position="133"/>
    </location>
</feature>
<organism evidence="2 3">
    <name type="scientific">Rhizopogon vesiculosus</name>
    <dbReference type="NCBI Taxonomy" id="180088"/>
    <lineage>
        <taxon>Eukaryota</taxon>
        <taxon>Fungi</taxon>
        <taxon>Dikarya</taxon>
        <taxon>Basidiomycota</taxon>
        <taxon>Agaricomycotina</taxon>
        <taxon>Agaricomycetes</taxon>
        <taxon>Agaricomycetidae</taxon>
        <taxon>Boletales</taxon>
        <taxon>Suillineae</taxon>
        <taxon>Rhizopogonaceae</taxon>
        <taxon>Rhizopogon</taxon>
    </lineage>
</organism>
<comment type="caution">
    <text evidence="2">The sequence shown here is derived from an EMBL/GenBank/DDBJ whole genome shotgun (WGS) entry which is preliminary data.</text>
</comment>
<accession>A0A1J8Q0V5</accession>
<sequence length="133" mass="15066">MPPAGDRGRKHGISLPKSLLEQINASEQQSHRHKGPSHSSRKDARKQERIDRKKRKADHFSQAQTQAQAQTQIAHPAKRKTEQEHVESPQRKRVKISEESGSRLPASKSHHEVPRATDSVPKQKRGTTALERL</sequence>
<gene>
    <name evidence="2" type="ORF">AZE42_03973</name>
</gene>
<dbReference type="AlphaFoldDB" id="A0A1J8Q0V5"/>
<name>A0A1J8Q0V5_9AGAM</name>
<keyword evidence="3" id="KW-1185">Reference proteome</keyword>
<proteinExistence type="predicted"/>
<evidence type="ECO:0000313" key="2">
    <source>
        <dbReference type="EMBL" id="OJA13619.1"/>
    </source>
</evidence>
<dbReference type="OrthoDB" id="2756569at2759"/>
<feature type="compositionally biased region" description="Low complexity" evidence="1">
    <location>
        <begin position="62"/>
        <end position="72"/>
    </location>
</feature>
<dbReference type="EMBL" id="LVVM01004089">
    <property type="protein sequence ID" value="OJA13619.1"/>
    <property type="molecule type" value="Genomic_DNA"/>
</dbReference>
<protein>
    <submittedName>
        <fullName evidence="2">Uncharacterized protein</fullName>
    </submittedName>
</protein>
<feature type="non-terminal residue" evidence="2">
    <location>
        <position position="133"/>
    </location>
</feature>
<feature type="compositionally biased region" description="Basic and acidic residues" evidence="1">
    <location>
        <begin position="40"/>
        <end position="51"/>
    </location>
</feature>
<feature type="compositionally biased region" description="Basic and acidic residues" evidence="1">
    <location>
        <begin position="79"/>
        <end position="101"/>
    </location>
</feature>
<dbReference type="STRING" id="180088.A0A1J8Q0V5"/>
<evidence type="ECO:0000256" key="1">
    <source>
        <dbReference type="SAM" id="MobiDB-lite"/>
    </source>
</evidence>
<reference evidence="2 3" key="1">
    <citation type="submission" date="2016-03" db="EMBL/GenBank/DDBJ databases">
        <title>Comparative genomics of the ectomycorrhizal sister species Rhizopogon vinicolor and Rhizopogon vesiculosus (Basidiomycota: Boletales) reveals a divergence of the mating type B locus.</title>
        <authorList>
            <person name="Mujic A.B."/>
            <person name="Kuo A."/>
            <person name="Tritt A."/>
            <person name="Lipzen A."/>
            <person name="Chen C."/>
            <person name="Johnson J."/>
            <person name="Sharma A."/>
            <person name="Barry K."/>
            <person name="Grigoriev I.V."/>
            <person name="Spatafora J.W."/>
        </authorList>
    </citation>
    <scope>NUCLEOTIDE SEQUENCE [LARGE SCALE GENOMIC DNA]</scope>
    <source>
        <strain evidence="2 3">AM-OR11-056</strain>
    </source>
</reference>